<dbReference type="GO" id="GO:0003700">
    <property type="term" value="F:DNA-binding transcription factor activity"/>
    <property type="evidence" value="ECO:0007669"/>
    <property type="project" value="InterPro"/>
</dbReference>
<accession>A0A1I1TEZ6</accession>
<evidence type="ECO:0000313" key="5">
    <source>
        <dbReference type="Proteomes" id="UP000199599"/>
    </source>
</evidence>
<dbReference type="Proteomes" id="UP000199599">
    <property type="component" value="Unassembled WGS sequence"/>
</dbReference>
<name>A0A1I1TEZ6_9LACO</name>
<reference evidence="4" key="1">
    <citation type="submission" date="2016-10" db="EMBL/GenBank/DDBJ databases">
        <authorList>
            <person name="de Groot N.N."/>
        </authorList>
    </citation>
    <scope>NUCLEOTIDE SEQUENCE [LARGE SCALE GENOMIC DNA]</scope>
    <source>
        <strain evidence="4">R-53102</strain>
    </source>
</reference>
<dbReference type="Proteomes" id="UP000265862">
    <property type="component" value="Unassembled WGS sequence"/>
</dbReference>
<evidence type="ECO:0000313" key="3">
    <source>
        <dbReference type="EMBL" id="RHW53992.1"/>
    </source>
</evidence>
<dbReference type="InterPro" id="IPR013325">
    <property type="entry name" value="RNA_pol_sigma_r2"/>
</dbReference>
<evidence type="ECO:0000313" key="7">
    <source>
        <dbReference type="Proteomes" id="UP000283380"/>
    </source>
</evidence>
<reference evidence="5" key="2">
    <citation type="submission" date="2016-10" db="EMBL/GenBank/DDBJ databases">
        <authorList>
            <person name="Varghese N."/>
            <person name="Submissions S."/>
        </authorList>
    </citation>
    <scope>NUCLEOTIDE SEQUENCE [LARGE SCALE GENOMIC DNA]</scope>
    <source>
        <strain evidence="5">R-53102</strain>
    </source>
</reference>
<dbReference type="EMBL" id="QOCU01000005">
    <property type="protein sequence ID" value="RHW51428.1"/>
    <property type="molecule type" value="Genomic_DNA"/>
</dbReference>
<organism evidence="4 5">
    <name type="scientific">Lactobacillus bombicola</name>
    <dbReference type="NCBI Taxonomy" id="1505723"/>
    <lineage>
        <taxon>Bacteria</taxon>
        <taxon>Bacillati</taxon>
        <taxon>Bacillota</taxon>
        <taxon>Bacilli</taxon>
        <taxon>Lactobacillales</taxon>
        <taxon>Lactobacillaceae</taxon>
        <taxon>Lactobacillus</taxon>
    </lineage>
</organism>
<dbReference type="AlphaFoldDB" id="A0A1I1TEZ6"/>
<feature type="domain" description="RNA polymerase sigma-70 region 2" evidence="1">
    <location>
        <begin position="29"/>
        <end position="95"/>
    </location>
</feature>
<dbReference type="InterPro" id="IPR007627">
    <property type="entry name" value="RNA_pol_sigma70_r2"/>
</dbReference>
<dbReference type="Pfam" id="PF04542">
    <property type="entry name" value="Sigma70_r2"/>
    <property type="match status" value="1"/>
</dbReference>
<reference evidence="6 7" key="3">
    <citation type="submission" date="2018-07" db="EMBL/GenBank/DDBJ databases">
        <title>Genome sequences of six Lactobacillus spp. isolated from bumble bee guts.</title>
        <authorList>
            <person name="Motta E.V.S."/>
            <person name="Moran N.A."/>
        </authorList>
    </citation>
    <scope>NUCLEOTIDE SEQUENCE [LARGE SCALE GENOMIC DNA]</scope>
    <source>
        <strain evidence="2 7">BI-4G</strain>
        <strain evidence="3 6">OCC3</strain>
    </source>
</reference>
<keyword evidence="7" id="KW-1185">Reference proteome</keyword>
<evidence type="ECO:0000313" key="6">
    <source>
        <dbReference type="Proteomes" id="UP000265862"/>
    </source>
</evidence>
<sequence length="190" mass="21864">MQKFTDNLAEEATLINQVKNGKEDALKKLYIRYQPLVNSIINKYYLRCYDKQDWEQDALFICYQSAISYVDGKGKFASYYKTRLTNHAKTLVRYENAYRRRALTQSISIEKAVASGLRPLQVNQVSPSEVPLNDQLAEIIDHLSDLEGLALLVVLGIVPQEEVLANLKIEKKSLIRAKSRLAQKMRYHLL</sequence>
<dbReference type="GO" id="GO:0006352">
    <property type="term" value="P:DNA-templated transcription initiation"/>
    <property type="evidence" value="ECO:0007669"/>
    <property type="project" value="InterPro"/>
</dbReference>
<evidence type="ECO:0000259" key="1">
    <source>
        <dbReference type="Pfam" id="PF04542"/>
    </source>
</evidence>
<protein>
    <submittedName>
        <fullName evidence="4">RNA polymerase sporulation-specific sigma factor</fullName>
    </submittedName>
    <submittedName>
        <fullName evidence="2">Sigma-70 family RNA polymerase sigma factor</fullName>
    </submittedName>
</protein>
<evidence type="ECO:0000313" key="4">
    <source>
        <dbReference type="EMBL" id="SFD57165.1"/>
    </source>
</evidence>
<dbReference type="Proteomes" id="UP000283380">
    <property type="component" value="Unassembled WGS sequence"/>
</dbReference>
<dbReference type="EMBL" id="FOMN01000009">
    <property type="protein sequence ID" value="SFD57165.1"/>
    <property type="molecule type" value="Genomic_DNA"/>
</dbReference>
<dbReference type="STRING" id="1505723.SAMN04487792_1410"/>
<dbReference type="Gene3D" id="1.10.1740.10">
    <property type="match status" value="1"/>
</dbReference>
<dbReference type="EMBL" id="QOCV01000008">
    <property type="protein sequence ID" value="RHW53992.1"/>
    <property type="molecule type" value="Genomic_DNA"/>
</dbReference>
<gene>
    <name evidence="2" type="ORF">DS834_04695</name>
    <name evidence="3" type="ORF">DS835_05660</name>
    <name evidence="4" type="ORF">SAMN04487792_1410</name>
</gene>
<proteinExistence type="predicted"/>
<dbReference type="RefSeq" id="WP_090093801.1">
    <property type="nucleotide sequence ID" value="NZ_CBCRVU010000002.1"/>
</dbReference>
<evidence type="ECO:0000313" key="2">
    <source>
        <dbReference type="EMBL" id="RHW51428.1"/>
    </source>
</evidence>
<dbReference type="SUPFAM" id="SSF88946">
    <property type="entry name" value="Sigma2 domain of RNA polymerase sigma factors"/>
    <property type="match status" value="1"/>
</dbReference>